<dbReference type="EMBL" id="JAWDGP010004307">
    <property type="protein sequence ID" value="KAK3765408.1"/>
    <property type="molecule type" value="Genomic_DNA"/>
</dbReference>
<accession>A0AAE0Z9W0</accession>
<feature type="region of interest" description="Disordered" evidence="1">
    <location>
        <begin position="152"/>
        <end position="183"/>
    </location>
</feature>
<feature type="region of interest" description="Disordered" evidence="1">
    <location>
        <begin position="270"/>
        <end position="371"/>
    </location>
</feature>
<gene>
    <name evidence="2" type="ORF">RRG08_021030</name>
</gene>
<name>A0AAE0Z9W0_9GAST</name>
<dbReference type="Proteomes" id="UP001283361">
    <property type="component" value="Unassembled WGS sequence"/>
</dbReference>
<dbReference type="AlphaFoldDB" id="A0AAE0Z9W0"/>
<sequence>MNLSREPLPPVNNALLPDIYNKLDAGTIEKTRVANTVLDIRLNVEQKLIAKYRREAQRMFQSQKVSAVADLSRIAQKLPSELGEPPLGSFRTRKRLSQRGYMTEKNEEIICHRCYIHHLPTKKRFYLAEPKASSQKMFGAFDNQLSLSKKIESSPEFNKTTSPAQPNDKGESRSTTETKIDNRSGKVIAPIEKYRFLDRDLCGRDRDLNDTLTPRLVAYEDWKQVVKNVCSQCRVEVKNISSRGLPFRRTHVSRERTEERFRGRKIESREFLKSRRGSSKSTTARESPGFYQADSYHRASKPKNHQQLHCSSDHQTVEKSGQSDFQIRSRRNSRSKSHLHKENSNLSDQHRQWTPSKGRRGRGEVLSPLTK</sequence>
<protein>
    <submittedName>
        <fullName evidence="2">Uncharacterized protein</fullName>
    </submittedName>
</protein>
<proteinExistence type="predicted"/>
<feature type="compositionally biased region" description="Basic residues" evidence="1">
    <location>
        <begin position="328"/>
        <end position="339"/>
    </location>
</feature>
<feature type="compositionally biased region" description="Basic and acidic residues" evidence="1">
    <location>
        <begin position="340"/>
        <end position="351"/>
    </location>
</feature>
<keyword evidence="3" id="KW-1185">Reference proteome</keyword>
<feature type="compositionally biased region" description="Polar residues" evidence="1">
    <location>
        <begin position="155"/>
        <end position="165"/>
    </location>
</feature>
<evidence type="ECO:0000256" key="1">
    <source>
        <dbReference type="SAM" id="MobiDB-lite"/>
    </source>
</evidence>
<comment type="caution">
    <text evidence="2">The sequence shown here is derived from an EMBL/GenBank/DDBJ whole genome shotgun (WGS) entry which is preliminary data.</text>
</comment>
<reference evidence="2" key="1">
    <citation type="journal article" date="2023" name="G3 (Bethesda)">
        <title>A reference genome for the long-term kleptoplast-retaining sea slug Elysia crispata morphotype clarki.</title>
        <authorList>
            <person name="Eastman K.E."/>
            <person name="Pendleton A.L."/>
            <person name="Shaikh M.A."/>
            <person name="Suttiyut T."/>
            <person name="Ogas R."/>
            <person name="Tomko P."/>
            <person name="Gavelis G."/>
            <person name="Widhalm J.R."/>
            <person name="Wisecaver J.H."/>
        </authorList>
    </citation>
    <scope>NUCLEOTIDE SEQUENCE</scope>
    <source>
        <strain evidence="2">ECLA1</strain>
    </source>
</reference>
<organism evidence="2 3">
    <name type="scientific">Elysia crispata</name>
    <name type="common">lettuce slug</name>
    <dbReference type="NCBI Taxonomy" id="231223"/>
    <lineage>
        <taxon>Eukaryota</taxon>
        <taxon>Metazoa</taxon>
        <taxon>Spiralia</taxon>
        <taxon>Lophotrochozoa</taxon>
        <taxon>Mollusca</taxon>
        <taxon>Gastropoda</taxon>
        <taxon>Heterobranchia</taxon>
        <taxon>Euthyneura</taxon>
        <taxon>Panpulmonata</taxon>
        <taxon>Sacoglossa</taxon>
        <taxon>Placobranchoidea</taxon>
        <taxon>Plakobranchidae</taxon>
        <taxon>Elysia</taxon>
    </lineage>
</organism>
<evidence type="ECO:0000313" key="2">
    <source>
        <dbReference type="EMBL" id="KAK3765408.1"/>
    </source>
</evidence>
<feature type="compositionally biased region" description="Basic and acidic residues" evidence="1">
    <location>
        <begin position="168"/>
        <end position="183"/>
    </location>
</feature>
<evidence type="ECO:0000313" key="3">
    <source>
        <dbReference type="Proteomes" id="UP001283361"/>
    </source>
</evidence>